<evidence type="ECO:0000256" key="3">
    <source>
        <dbReference type="ARBA" id="ARBA00022692"/>
    </source>
</evidence>
<evidence type="ECO:0000256" key="4">
    <source>
        <dbReference type="ARBA" id="ARBA00022989"/>
    </source>
</evidence>
<feature type="transmembrane region" description="Helical" evidence="8">
    <location>
        <begin position="448"/>
        <end position="465"/>
    </location>
</feature>
<feature type="transmembrane region" description="Helical" evidence="8">
    <location>
        <begin position="400"/>
        <end position="419"/>
    </location>
</feature>
<keyword evidence="6" id="KW-0046">Antibiotic resistance</keyword>
<keyword evidence="11" id="KW-1185">Reference proteome</keyword>
<dbReference type="GO" id="GO:0005886">
    <property type="term" value="C:plasma membrane"/>
    <property type="evidence" value="ECO:0007669"/>
    <property type="project" value="UniProtKB-SubCell"/>
</dbReference>
<feature type="transmembrane region" description="Helical" evidence="8">
    <location>
        <begin position="266"/>
        <end position="283"/>
    </location>
</feature>
<dbReference type="GO" id="GO:0046677">
    <property type="term" value="P:response to antibiotic"/>
    <property type="evidence" value="ECO:0007669"/>
    <property type="project" value="UniProtKB-KW"/>
</dbReference>
<feature type="region of interest" description="Disordered" evidence="7">
    <location>
        <begin position="1"/>
        <end position="24"/>
    </location>
</feature>
<feature type="transmembrane region" description="Helical" evidence="8">
    <location>
        <begin position="168"/>
        <end position="191"/>
    </location>
</feature>
<evidence type="ECO:0000256" key="1">
    <source>
        <dbReference type="ARBA" id="ARBA00004651"/>
    </source>
</evidence>
<evidence type="ECO:0000313" key="11">
    <source>
        <dbReference type="Proteomes" id="UP000199341"/>
    </source>
</evidence>
<keyword evidence="3 8" id="KW-0812">Transmembrane</keyword>
<organism evidence="10 11">
    <name type="scientific">Actinacidiphila guanduensis</name>
    <dbReference type="NCBI Taxonomy" id="310781"/>
    <lineage>
        <taxon>Bacteria</taxon>
        <taxon>Bacillati</taxon>
        <taxon>Actinomycetota</taxon>
        <taxon>Actinomycetes</taxon>
        <taxon>Kitasatosporales</taxon>
        <taxon>Streptomycetaceae</taxon>
        <taxon>Actinacidiphila</taxon>
    </lineage>
</organism>
<feature type="transmembrane region" description="Helical" evidence="8">
    <location>
        <begin position="39"/>
        <end position="62"/>
    </location>
</feature>
<evidence type="ECO:0000256" key="5">
    <source>
        <dbReference type="ARBA" id="ARBA00023136"/>
    </source>
</evidence>
<evidence type="ECO:0000313" key="10">
    <source>
        <dbReference type="EMBL" id="SDN95616.1"/>
    </source>
</evidence>
<keyword evidence="5 8" id="KW-0472">Membrane</keyword>
<feature type="transmembrane region" description="Helical" evidence="8">
    <location>
        <begin position="375"/>
        <end position="394"/>
    </location>
</feature>
<evidence type="ECO:0000256" key="2">
    <source>
        <dbReference type="ARBA" id="ARBA00022448"/>
    </source>
</evidence>
<dbReference type="AlphaFoldDB" id="A0A1H0FLU1"/>
<dbReference type="SUPFAM" id="SSF103473">
    <property type="entry name" value="MFS general substrate transporter"/>
    <property type="match status" value="1"/>
</dbReference>
<evidence type="ECO:0000256" key="8">
    <source>
        <dbReference type="SAM" id="Phobius"/>
    </source>
</evidence>
<dbReference type="Pfam" id="PF07690">
    <property type="entry name" value="MFS_1"/>
    <property type="match status" value="1"/>
</dbReference>
<feature type="transmembrane region" description="Helical" evidence="8">
    <location>
        <begin position="304"/>
        <end position="332"/>
    </location>
</feature>
<comment type="subcellular location">
    <subcellularLocation>
        <location evidence="1">Cell membrane</location>
        <topology evidence="1">Multi-pass membrane protein</topology>
    </subcellularLocation>
</comment>
<reference evidence="10 11" key="1">
    <citation type="submission" date="2016-10" db="EMBL/GenBank/DDBJ databases">
        <authorList>
            <person name="de Groot N.N."/>
        </authorList>
    </citation>
    <scope>NUCLEOTIDE SEQUENCE [LARGE SCALE GENOMIC DNA]</scope>
    <source>
        <strain evidence="10 11">CGMCC 4.2022</strain>
    </source>
</reference>
<dbReference type="Gene3D" id="1.20.1720.10">
    <property type="entry name" value="Multidrug resistance protein D"/>
    <property type="match status" value="1"/>
</dbReference>
<dbReference type="PANTHER" id="PTHR42718">
    <property type="entry name" value="MAJOR FACILITATOR SUPERFAMILY MULTIDRUG TRANSPORTER MFSC"/>
    <property type="match status" value="1"/>
</dbReference>
<accession>A0A1H0FLU1</accession>
<feature type="transmembrane region" description="Helical" evidence="8">
    <location>
        <begin position="105"/>
        <end position="122"/>
    </location>
</feature>
<dbReference type="EMBL" id="FNIE01000006">
    <property type="protein sequence ID" value="SDN95616.1"/>
    <property type="molecule type" value="Genomic_DNA"/>
</dbReference>
<dbReference type="PANTHER" id="PTHR42718:SF9">
    <property type="entry name" value="MAJOR FACILITATOR SUPERFAMILY MULTIDRUG TRANSPORTER MFSC"/>
    <property type="match status" value="1"/>
</dbReference>
<proteinExistence type="predicted"/>
<evidence type="ECO:0000256" key="7">
    <source>
        <dbReference type="SAM" id="MobiDB-lite"/>
    </source>
</evidence>
<dbReference type="InterPro" id="IPR011701">
    <property type="entry name" value="MFS"/>
</dbReference>
<feature type="transmembrane region" description="Helical" evidence="8">
    <location>
        <begin position="344"/>
        <end position="363"/>
    </location>
</feature>
<feature type="domain" description="Major facilitator superfamily (MFS) profile" evidence="9">
    <location>
        <begin position="33"/>
        <end position="508"/>
    </location>
</feature>
<keyword evidence="4 8" id="KW-1133">Transmembrane helix</keyword>
<protein>
    <submittedName>
        <fullName evidence="10">Predicted arabinose efflux permease, MFS family</fullName>
    </submittedName>
</protein>
<feature type="transmembrane region" description="Helical" evidence="8">
    <location>
        <begin position="197"/>
        <end position="214"/>
    </location>
</feature>
<dbReference type="CDD" id="cd17321">
    <property type="entry name" value="MFS_MMR_MDR_like"/>
    <property type="match status" value="1"/>
</dbReference>
<dbReference type="STRING" id="310781.SAMN05216259_106347"/>
<feature type="compositionally biased region" description="Low complexity" evidence="7">
    <location>
        <begin position="1"/>
        <end position="18"/>
    </location>
</feature>
<feature type="transmembrane region" description="Helical" evidence="8">
    <location>
        <begin position="234"/>
        <end position="254"/>
    </location>
</feature>
<dbReference type="Gene3D" id="1.20.1250.20">
    <property type="entry name" value="MFS general substrate transporter like domains"/>
    <property type="match status" value="1"/>
</dbReference>
<dbReference type="InterPro" id="IPR020846">
    <property type="entry name" value="MFS_dom"/>
</dbReference>
<dbReference type="GO" id="GO:0022857">
    <property type="term" value="F:transmembrane transporter activity"/>
    <property type="evidence" value="ECO:0007669"/>
    <property type="project" value="InterPro"/>
</dbReference>
<name>A0A1H0FLU1_9ACTN</name>
<dbReference type="InterPro" id="IPR036259">
    <property type="entry name" value="MFS_trans_sf"/>
</dbReference>
<feature type="transmembrane region" description="Helical" evidence="8">
    <location>
        <begin position="74"/>
        <end position="93"/>
    </location>
</feature>
<gene>
    <name evidence="10" type="ORF">SAMN05216259_106347</name>
</gene>
<feature type="transmembrane region" description="Helical" evidence="8">
    <location>
        <begin position="134"/>
        <end position="156"/>
    </location>
</feature>
<feature type="transmembrane region" description="Helical" evidence="8">
    <location>
        <begin position="543"/>
        <end position="562"/>
    </location>
</feature>
<dbReference type="PROSITE" id="PS50850">
    <property type="entry name" value="MFS"/>
    <property type="match status" value="1"/>
</dbReference>
<dbReference type="Proteomes" id="UP000199341">
    <property type="component" value="Unassembled WGS sequence"/>
</dbReference>
<sequence>MSEQPARSAGAHPAAADGAPGGQGRPDRYKWLALSNTSLGMFMAMVDASIVIISMPAIFRGIHLDPFAPGNITYLLWMIMGYLLVTAVLVVSLGRLGDIVGRVRIYNLGFVVFTLASVALSFDPFHGVHGALWLIGWRIVQALGGAMLMSNSAAILTDAFPAHQRGMALGVNQISALSGQFIGLVLGGLLSAWDWRAVFWVNVPVGVFGTIWAYRSLREISARNPARIDWWGNLTFALGCGLILVSITYGIQPYGGHTMGWTSPKVLAGLIGGAVLLVVFGFVETRVRQPMFNLGLFRNRHFAAGNAAALLASVARGGLQFMLIIWLQGIWLPLHGYDYADAPLWAGIFLLPLTAGFLLAGPVSGTLSDRFGVRWFTTGGLVLFGLSFVGLLLLPIDFPYWAFALLVLLNGMGSGMFSAPNTSAIMSSVPAANRGAASGMRSTFQNSGTSLSIGVFFSLLIIGLADRLPGTLESGLRAQGVPAGVAHHAATLPPVSTVFSAFLGVNPVETLLKPSGTLPTLPAHNRAVLTGKEFFPDLISSPFHHGLVIVFATAAVMSLLAATASALRGVPTPPAEDAGR</sequence>
<evidence type="ECO:0000256" key="6">
    <source>
        <dbReference type="ARBA" id="ARBA00023251"/>
    </source>
</evidence>
<keyword evidence="2" id="KW-0813">Transport</keyword>
<evidence type="ECO:0000259" key="9">
    <source>
        <dbReference type="PROSITE" id="PS50850"/>
    </source>
</evidence>